<evidence type="ECO:0000256" key="1">
    <source>
        <dbReference type="SAM" id="MobiDB-lite"/>
    </source>
</evidence>
<feature type="region of interest" description="Disordered" evidence="1">
    <location>
        <begin position="1"/>
        <end position="60"/>
    </location>
</feature>
<evidence type="ECO:0000313" key="3">
    <source>
        <dbReference type="Proteomes" id="UP000094527"/>
    </source>
</evidence>
<feature type="region of interest" description="Disordered" evidence="1">
    <location>
        <begin position="102"/>
        <end position="196"/>
    </location>
</feature>
<feature type="compositionally biased region" description="Basic and acidic residues" evidence="1">
    <location>
        <begin position="48"/>
        <end position="60"/>
    </location>
</feature>
<evidence type="ECO:0000313" key="2">
    <source>
        <dbReference type="EMBL" id="ODN02323.1"/>
    </source>
</evidence>
<dbReference type="Proteomes" id="UP000094527">
    <property type="component" value="Unassembled WGS sequence"/>
</dbReference>
<protein>
    <submittedName>
        <fullName evidence="2">Uncharacterized protein</fullName>
    </submittedName>
</protein>
<proteinExistence type="predicted"/>
<feature type="compositionally biased region" description="Basic and acidic residues" evidence="1">
    <location>
        <begin position="160"/>
        <end position="174"/>
    </location>
</feature>
<name>A0A1D2NAN8_ORCCI</name>
<dbReference type="EMBL" id="LJIJ01000116">
    <property type="protein sequence ID" value="ODN02323.1"/>
    <property type="molecule type" value="Genomic_DNA"/>
</dbReference>
<accession>A0A1D2NAN8</accession>
<reference evidence="2 3" key="1">
    <citation type="journal article" date="2016" name="Genome Biol. Evol.">
        <title>Gene Family Evolution Reflects Adaptation to Soil Environmental Stressors in the Genome of the Collembolan Orchesella cincta.</title>
        <authorList>
            <person name="Faddeeva-Vakhrusheva A."/>
            <person name="Derks M.F."/>
            <person name="Anvar S.Y."/>
            <person name="Agamennone V."/>
            <person name="Suring W."/>
            <person name="Smit S."/>
            <person name="van Straalen N.M."/>
            <person name="Roelofs D."/>
        </authorList>
    </citation>
    <scope>NUCLEOTIDE SEQUENCE [LARGE SCALE GENOMIC DNA]</scope>
    <source>
        <tissue evidence="2">Mixed pool</tissue>
    </source>
</reference>
<organism evidence="2 3">
    <name type="scientific">Orchesella cincta</name>
    <name type="common">Springtail</name>
    <name type="synonym">Podura cincta</name>
    <dbReference type="NCBI Taxonomy" id="48709"/>
    <lineage>
        <taxon>Eukaryota</taxon>
        <taxon>Metazoa</taxon>
        <taxon>Ecdysozoa</taxon>
        <taxon>Arthropoda</taxon>
        <taxon>Hexapoda</taxon>
        <taxon>Collembola</taxon>
        <taxon>Entomobryomorpha</taxon>
        <taxon>Entomobryoidea</taxon>
        <taxon>Orchesellidae</taxon>
        <taxon>Orchesellinae</taxon>
        <taxon>Orchesella</taxon>
    </lineage>
</organism>
<keyword evidence="3" id="KW-1185">Reference proteome</keyword>
<sequence>MDSSDKGKMTSAPEPIKRKRLSDDTISNSSSGSEEKREDTPPPPMENVEERKGNWETLDNGKVKEYFNGTYVRDWTSAELLQNDEKMQEYLESFAEISGRYTRADQNYADEEDTGDDPIPPIVADYRPRQYGSGGYSHGNQSDRHHGNYRGGSHYGQDGRGQDDRPTYGRRDTEQSNDESQPSKRRRMNHSPIRFP</sequence>
<comment type="caution">
    <text evidence="2">The sequence shown here is derived from an EMBL/GenBank/DDBJ whole genome shotgun (WGS) entry which is preliminary data.</text>
</comment>
<dbReference type="AlphaFoldDB" id="A0A1D2NAN8"/>
<gene>
    <name evidence="2" type="ORF">Ocin01_04367</name>
</gene>